<dbReference type="PROSITE" id="PS50268">
    <property type="entry name" value="CADHERIN_2"/>
    <property type="match status" value="1"/>
</dbReference>
<dbReference type="Pfam" id="PF01839">
    <property type="entry name" value="FG-GAP"/>
    <property type="match status" value="1"/>
</dbReference>
<dbReference type="InterPro" id="IPR002126">
    <property type="entry name" value="Cadherin-like_dom"/>
</dbReference>
<dbReference type="Pfam" id="PF05345">
    <property type="entry name" value="He_PIG"/>
    <property type="match status" value="1"/>
</dbReference>
<dbReference type="InterPro" id="IPR015919">
    <property type="entry name" value="Cadherin-like_sf"/>
</dbReference>
<sequence length="2504" mass="251284">MPVSSYTPPSNTPPSLANPIPDTAATEDTPFSFTVTSNAFTDADGNSLTYSATQSNGSALPSWLTFNSTTRTFSGTPTNSDVATISVRVTASDGQATATDDFNITVINVNDAPTATNLSTAETYTEDTPLNFTDIVVTDVDSPNITATLKLSNPAAGSFNIATSGTVTSTYNAATGVWTASGATANVNALLAGLTFTPAANFNSNFTIATSISDGEAPAITGTKTITGVPVNDPVTGSPTATLVAGTEDTAYIITATSLLQGFADVDIATNGQILSVTGLTASNGTVANNNNGTYTFTPNANYNGTVTFTYSVTDGNGSTLSGQTRSFTLAAVNDPVTGSPTATLVAGTEDTAYTITATSLLQGFADVDIATNGQTLSVAGLTASNGTVVNNNNGTYTFTPNANYNGTVTFTYSVTDGNGSTLSGQTRSFTLAAVNDPVTGSPTATLVAGTEDTAYTITGASLLQGFADADGNNTLSVTGLTASNGTVVNNNNGTYTFTPNANYNGNVTFTYSVTDGNGSTLSGQTRSFALSAVNDAPVISVAGTSMTSTFTATNYPVTDLPQSVAVGDFNNDSRPDLVVGTSYTNQGSFSVLLNTGGSNFAAPIYFNAFGIPLDFAISDFNGDGKQDLAIAASNSDTVSVLLGNGAGGFSAPTYYTVAGRPYSIALGDFNNDGKLDLITANQINGNSLSLLLGNGAGGFANAINVSLTLNSYPRAVAVGDFNSDNKLDVVVANELTDNISVLLGNGTGGFGTPTNFAVGDNPSSVVVGDFNSDGKLDLAVANYLSSNISILLGNGTGGFDTPTNFAALYPRSIKLGDFNNDGKLDLAVANASNNSVSVLLGNGTGSFATPTNFSVGSSSSSIAVGDFNSDGKLDLATANLNNSASILLNSSQGNLNFNVNEDTNFTLTGISIADVDALSSPVQVTLSTNNGKLTFANTTGLTFTSGSNNSNTMTFTGSLTDITNALNNLVYRSNLNYSGADTITLTVNDQGNTGGGALTDTKTIAVQVNAVNQSLSTTTATDTINIGSGNDTINATFEQLQQNDQIDVGLGIDTLILQGGISSNTININLNNANQVQNIAGTKLSAFEKFDFSSFAGITQFTGGTGNDYIKAGLSNDSLVGGSGDDYLNGGAGNDTLNGGVGADTMLGSVGNDSYTVDNIGDVVTENANEGTDTVLAASSYVLSANVENLTLTGSAIAGTGNTLKNSITGNAGDNIIDGGAGNDTMVGGAGNDTYIVDSTGDVVTEAANAGTDTVAASINYTLGTTLENLTLTGTAIAGTGNTLNNSIIGNSADNIINGGTGADTMLGGAGNDLYYVEIAGDVVTENANEGTDTVSAAITYTLTDNVENLILTGTAAINGTGNSLDNSLTGNAANNTLDGKEGADTMSGGAGNDTYIVDNIGDVISENANEGTDTVSAAISYTLSANVENLTLTGTAIAGTGNTLNNSITGNAGDNIIDGGVGNDTMVGGAGNDTYIVDSTGDVVTEAANAGTDTVAASINYTLGTNLENLILTGTAIAGTGNTLNNSIIGNSADNILNGGTGNDTMSGGAGNDLYYVEIAGDVVTENANEGTDTVSAAITYTLTDNVENLILTGTALNGTGNSLANNLTGNAANNTLDGKEGADTMSGGAGNDTYIVDHIGDVVTENASEGTTDTVSASISYSLTDNVENLILTGTAIAGTGNTLNNSITGNAGDNIIDGGAGNDTMVGGAGNDTYIVDSTGDVVTEAANAGTDTVAASTNYTLAANLENLTLTGSGSTNATGNSGDNIIIGNSGNNAINGGAGADTMSGGAGNDSYTVDNAGDVVNENVFSGTDTVSASIDYILTANVENLTLTGTAITGTGNNLNNTITGNSSNNILNGGDGNDILNGGTGADTMSGGTGNDLFYVDNVGDVVSENANEGTDTVSSTINYTLTANVENLTLTGTAAINGTGNVSDNTITGNSGNNILNGGDGNDTLNGGAGNDTLNGGAGNDNLNGGAGDDSYTVDDAGDTIKENLNEGTDTVTSSISYILTANVENLILTGTAISGTGNSVDNSITGTSGNNILNGEDGNDTLNGGLGADTMSGGTGDDIYYVDNTSDAINENADAGSDTVFANINYTLTDNIENLILTGTAITGTGNSVDNIITGNIGNNILNGGAGNDTMLGGAGNDSYYVDNAGDVVSENFAEGTDIVYSSSSNYTLTANVENLTIIGTGLNGTGNNLNNLITGNSANNNLSGGGGNDILDGGLGADTLSGNAGNDIYYVDQPGDVVSENVNEGIDSVYSTIDYTLTDNVENLTLSGSAISGTGNSVNNFITGNFADNILNGEAGNDILNGGDGDDTLNGGDGADTLFGGSGDDFYYVNNVGDLVNENVSEGTDSVEASVDYTLTENVENLTLTGTTAINGIGNSADNIIIGNSGDNSLFGQDGNDTLVGGNGNDLLVGGLGADFFVFNSLSEGIDTIQDFNVTEGDSIAILLGTASLNDFSYNDTTGGLFYQGTQFATIDNKPVDFSVDSHILLI</sequence>
<dbReference type="SMART" id="SM00736">
    <property type="entry name" value="CADG"/>
    <property type="match status" value="1"/>
</dbReference>
<dbReference type="Pfam" id="PF13517">
    <property type="entry name" value="FG-GAP_3"/>
    <property type="match status" value="3"/>
</dbReference>
<dbReference type="InterPro" id="IPR001343">
    <property type="entry name" value="Hemolysn_Ca-bd"/>
</dbReference>
<evidence type="ECO:0000313" key="5">
    <source>
        <dbReference type="Proteomes" id="UP000658514"/>
    </source>
</evidence>
<dbReference type="Gene3D" id="2.60.40.10">
    <property type="entry name" value="Immunoglobulins"/>
    <property type="match status" value="1"/>
</dbReference>
<evidence type="ECO:0000256" key="2">
    <source>
        <dbReference type="SAM" id="MobiDB-lite"/>
    </source>
</evidence>
<name>A0ABR8A3E2_9CYAN</name>
<evidence type="ECO:0000313" key="4">
    <source>
        <dbReference type="EMBL" id="MBD2194384.1"/>
    </source>
</evidence>
<dbReference type="InterPro" id="IPR018511">
    <property type="entry name" value="Hemolysin-typ_Ca-bd_CS"/>
</dbReference>
<dbReference type="SUPFAM" id="SSF69318">
    <property type="entry name" value="Integrin alpha N-terminal domain"/>
    <property type="match status" value="1"/>
</dbReference>
<feature type="region of interest" description="Disordered" evidence="2">
    <location>
        <begin position="1"/>
        <end position="27"/>
    </location>
</feature>
<dbReference type="InterPro" id="IPR013783">
    <property type="entry name" value="Ig-like_fold"/>
</dbReference>
<dbReference type="EMBL" id="JACJQH010000003">
    <property type="protein sequence ID" value="MBD2194384.1"/>
    <property type="molecule type" value="Genomic_DNA"/>
</dbReference>
<keyword evidence="1" id="KW-0732">Signal</keyword>
<accession>A0ABR8A3E2</accession>
<dbReference type="Gene3D" id="2.30.30.100">
    <property type="match status" value="4"/>
</dbReference>
<dbReference type="PRINTS" id="PR00313">
    <property type="entry name" value="CABNDNGRPT"/>
</dbReference>
<reference evidence="4 5" key="1">
    <citation type="journal article" date="2020" name="ISME J.">
        <title>Comparative genomics reveals insights into cyanobacterial evolution and habitat adaptation.</title>
        <authorList>
            <person name="Chen M.Y."/>
            <person name="Teng W.K."/>
            <person name="Zhao L."/>
            <person name="Hu C.X."/>
            <person name="Zhou Y.K."/>
            <person name="Han B.P."/>
            <person name="Song L.R."/>
            <person name="Shu W.S."/>
        </authorList>
    </citation>
    <scope>NUCLEOTIDE SEQUENCE [LARGE SCALE GENOMIC DNA]</scope>
    <source>
        <strain evidence="4 5">FACHB-288</strain>
    </source>
</reference>
<keyword evidence="5" id="KW-1185">Reference proteome</keyword>
<feature type="region of interest" description="Disordered" evidence="2">
    <location>
        <begin position="1961"/>
        <end position="1990"/>
    </location>
</feature>
<feature type="domain" description="Cadherin" evidence="3">
    <location>
        <begin position="17"/>
        <end position="115"/>
    </location>
</feature>
<dbReference type="PROSITE" id="PS00330">
    <property type="entry name" value="HEMOLYSIN_CALCIUM"/>
    <property type="match status" value="7"/>
</dbReference>
<dbReference type="Gene3D" id="2.150.10.10">
    <property type="entry name" value="Serralysin-like metalloprotease, C-terminal"/>
    <property type="match status" value="9"/>
</dbReference>
<dbReference type="SUPFAM" id="SSF51120">
    <property type="entry name" value="beta-Roll"/>
    <property type="match status" value="11"/>
</dbReference>
<dbReference type="SUPFAM" id="SSF49313">
    <property type="entry name" value="Cadherin-like"/>
    <property type="match status" value="1"/>
</dbReference>
<dbReference type="InterPro" id="IPR006644">
    <property type="entry name" value="Cadg"/>
</dbReference>
<dbReference type="PANTHER" id="PTHR46580">
    <property type="entry name" value="SENSOR KINASE-RELATED"/>
    <property type="match status" value="1"/>
</dbReference>
<dbReference type="Gene3D" id="2.60.40.2810">
    <property type="match status" value="3"/>
</dbReference>
<protein>
    <submittedName>
        <fullName evidence="4">Cadherin-like domain-containing protein</fullName>
    </submittedName>
</protein>
<feature type="compositionally biased region" description="Low complexity" evidence="2">
    <location>
        <begin position="1961"/>
        <end position="1979"/>
    </location>
</feature>
<comment type="caution">
    <text evidence="4">The sequence shown here is derived from an EMBL/GenBank/DDBJ whole genome shotgun (WGS) entry which is preliminary data.</text>
</comment>
<dbReference type="InterPro" id="IPR011049">
    <property type="entry name" value="Serralysin-like_metalloprot_C"/>
</dbReference>
<dbReference type="NCBIfam" id="NF012211">
    <property type="entry name" value="tand_rpt_95"/>
    <property type="match status" value="4"/>
</dbReference>
<dbReference type="CDD" id="cd11303">
    <property type="entry name" value="Dystroglycan_repeat"/>
    <property type="match status" value="1"/>
</dbReference>
<gene>
    <name evidence="4" type="ORF">H6G24_02595</name>
</gene>
<dbReference type="InterPro" id="IPR041690">
    <property type="entry name" value="Cadherin_5"/>
</dbReference>
<organism evidence="4 5">
    <name type="scientific">Calothrix parietina FACHB-288</name>
    <dbReference type="NCBI Taxonomy" id="2692896"/>
    <lineage>
        <taxon>Bacteria</taxon>
        <taxon>Bacillati</taxon>
        <taxon>Cyanobacteriota</taxon>
        <taxon>Cyanophyceae</taxon>
        <taxon>Nostocales</taxon>
        <taxon>Calotrichaceae</taxon>
        <taxon>Calothrix</taxon>
    </lineage>
</organism>
<evidence type="ECO:0000256" key="1">
    <source>
        <dbReference type="ARBA" id="ARBA00022729"/>
    </source>
</evidence>
<dbReference type="InterPro" id="IPR028994">
    <property type="entry name" value="Integrin_alpha_N"/>
</dbReference>
<dbReference type="Pfam" id="PF00353">
    <property type="entry name" value="HemolysinCabind"/>
    <property type="match status" value="16"/>
</dbReference>
<dbReference type="Pfam" id="PF17892">
    <property type="entry name" value="Cadherin_5"/>
    <property type="match status" value="3"/>
</dbReference>
<feature type="compositionally biased region" description="Low complexity" evidence="2">
    <location>
        <begin position="1"/>
        <end position="15"/>
    </location>
</feature>
<evidence type="ECO:0000259" key="3">
    <source>
        <dbReference type="PROSITE" id="PS50268"/>
    </source>
</evidence>
<dbReference type="Proteomes" id="UP000658514">
    <property type="component" value="Unassembled WGS sequence"/>
</dbReference>
<dbReference type="InterPro" id="IPR013517">
    <property type="entry name" value="FG-GAP"/>
</dbReference>
<proteinExistence type="predicted"/>
<dbReference type="PANTHER" id="PTHR46580:SF4">
    <property type="entry name" value="ATP_GTP-BINDING PROTEIN"/>
    <property type="match status" value="1"/>
</dbReference>